<dbReference type="PANTHER" id="PTHR38445:SF9">
    <property type="entry name" value="HTH-TYPE TRANSCRIPTIONAL REPRESSOR YTRA"/>
    <property type="match status" value="1"/>
</dbReference>
<keyword evidence="6" id="KW-1185">Reference proteome</keyword>
<name>A0ABW2Y7L4_9GAMM</name>
<gene>
    <name evidence="5" type="ORF">ACFQ0E_02920</name>
</gene>
<dbReference type="CDD" id="cd07377">
    <property type="entry name" value="WHTH_GntR"/>
    <property type="match status" value="1"/>
</dbReference>
<evidence type="ECO:0000259" key="4">
    <source>
        <dbReference type="PROSITE" id="PS50949"/>
    </source>
</evidence>
<evidence type="ECO:0000256" key="1">
    <source>
        <dbReference type="ARBA" id="ARBA00023015"/>
    </source>
</evidence>
<feature type="domain" description="HTH gntR-type" evidence="4">
    <location>
        <begin position="17"/>
        <end position="85"/>
    </location>
</feature>
<dbReference type="SUPFAM" id="SSF46785">
    <property type="entry name" value="Winged helix' DNA-binding domain"/>
    <property type="match status" value="1"/>
</dbReference>
<dbReference type="SMART" id="SM00345">
    <property type="entry name" value="HTH_GNTR"/>
    <property type="match status" value="1"/>
</dbReference>
<evidence type="ECO:0000313" key="6">
    <source>
        <dbReference type="Proteomes" id="UP001597110"/>
    </source>
</evidence>
<keyword evidence="1" id="KW-0805">Transcription regulation</keyword>
<keyword evidence="2" id="KW-0238">DNA-binding</keyword>
<dbReference type="EMBL" id="JBHTIF010000001">
    <property type="protein sequence ID" value="MFD0724544.1"/>
    <property type="molecule type" value="Genomic_DNA"/>
</dbReference>
<organism evidence="5 6">
    <name type="scientific">Lysobacter brunescens</name>
    <dbReference type="NCBI Taxonomy" id="262323"/>
    <lineage>
        <taxon>Bacteria</taxon>
        <taxon>Pseudomonadati</taxon>
        <taxon>Pseudomonadota</taxon>
        <taxon>Gammaproteobacteria</taxon>
        <taxon>Lysobacterales</taxon>
        <taxon>Lysobacteraceae</taxon>
        <taxon>Lysobacter</taxon>
    </lineage>
</organism>
<dbReference type="RefSeq" id="WP_386822199.1">
    <property type="nucleotide sequence ID" value="NZ_JBHTIF010000001.1"/>
</dbReference>
<dbReference type="InterPro" id="IPR036390">
    <property type="entry name" value="WH_DNA-bd_sf"/>
</dbReference>
<evidence type="ECO:0000313" key="5">
    <source>
        <dbReference type="EMBL" id="MFD0724544.1"/>
    </source>
</evidence>
<evidence type="ECO:0000256" key="2">
    <source>
        <dbReference type="ARBA" id="ARBA00023125"/>
    </source>
</evidence>
<dbReference type="Pfam" id="PF00392">
    <property type="entry name" value="GntR"/>
    <property type="match status" value="1"/>
</dbReference>
<dbReference type="InterPro" id="IPR036388">
    <property type="entry name" value="WH-like_DNA-bd_sf"/>
</dbReference>
<sequence>MARTRPLMIQIATGDTRPIVRQIVDAVRMQIATGELQAGDQLPSVRGLAQQLTINPNTVAKAYAELTTEGWVDSRQGLGLFVAPPRQRLSEAERERRFDEAVQRFVNDVVPLDATLEEVHERMDAEFRALAPRKTA</sequence>
<dbReference type="InterPro" id="IPR000524">
    <property type="entry name" value="Tscrpt_reg_HTH_GntR"/>
</dbReference>
<dbReference type="PROSITE" id="PS50949">
    <property type="entry name" value="HTH_GNTR"/>
    <property type="match status" value="1"/>
</dbReference>
<proteinExistence type="predicted"/>
<dbReference type="PANTHER" id="PTHR38445">
    <property type="entry name" value="HTH-TYPE TRANSCRIPTIONAL REPRESSOR YTRA"/>
    <property type="match status" value="1"/>
</dbReference>
<protein>
    <submittedName>
        <fullName evidence="5">GntR family transcriptional regulator</fullName>
    </submittedName>
</protein>
<reference evidence="6" key="1">
    <citation type="journal article" date="2019" name="Int. J. Syst. Evol. Microbiol.">
        <title>The Global Catalogue of Microorganisms (GCM) 10K type strain sequencing project: providing services to taxonomists for standard genome sequencing and annotation.</title>
        <authorList>
            <consortium name="The Broad Institute Genomics Platform"/>
            <consortium name="The Broad Institute Genome Sequencing Center for Infectious Disease"/>
            <person name="Wu L."/>
            <person name="Ma J."/>
        </authorList>
    </citation>
    <scope>NUCLEOTIDE SEQUENCE [LARGE SCALE GENOMIC DNA]</scope>
    <source>
        <strain evidence="6">CCUG 55585</strain>
    </source>
</reference>
<accession>A0ABW2Y7L4</accession>
<keyword evidence="3" id="KW-0804">Transcription</keyword>
<dbReference type="Proteomes" id="UP001597110">
    <property type="component" value="Unassembled WGS sequence"/>
</dbReference>
<comment type="caution">
    <text evidence="5">The sequence shown here is derived from an EMBL/GenBank/DDBJ whole genome shotgun (WGS) entry which is preliminary data.</text>
</comment>
<evidence type="ECO:0000256" key="3">
    <source>
        <dbReference type="ARBA" id="ARBA00023163"/>
    </source>
</evidence>
<dbReference type="Gene3D" id="1.10.10.10">
    <property type="entry name" value="Winged helix-like DNA-binding domain superfamily/Winged helix DNA-binding domain"/>
    <property type="match status" value="1"/>
</dbReference>